<dbReference type="PANTHER" id="PTHR34309">
    <property type="entry name" value="SLR1406 PROTEIN"/>
    <property type="match status" value="1"/>
</dbReference>
<dbReference type="AlphaFoldDB" id="A0A8H6RFW9"/>
<feature type="signal peptide" evidence="1">
    <location>
        <begin position="1"/>
        <end position="15"/>
    </location>
</feature>
<evidence type="ECO:0000313" key="2">
    <source>
        <dbReference type="EMBL" id="KAF7191115.1"/>
    </source>
</evidence>
<proteinExistence type="predicted"/>
<organism evidence="2 3">
    <name type="scientific">Pseudocercospora fuligena</name>
    <dbReference type="NCBI Taxonomy" id="685502"/>
    <lineage>
        <taxon>Eukaryota</taxon>
        <taxon>Fungi</taxon>
        <taxon>Dikarya</taxon>
        <taxon>Ascomycota</taxon>
        <taxon>Pezizomycotina</taxon>
        <taxon>Dothideomycetes</taxon>
        <taxon>Dothideomycetidae</taxon>
        <taxon>Mycosphaerellales</taxon>
        <taxon>Mycosphaerellaceae</taxon>
        <taxon>Pseudocercospora</taxon>
    </lineage>
</organism>
<dbReference type="SUPFAM" id="SSF143744">
    <property type="entry name" value="GlcG-like"/>
    <property type="match status" value="1"/>
</dbReference>
<dbReference type="Pfam" id="PF03928">
    <property type="entry name" value="HbpS-like"/>
    <property type="match status" value="1"/>
</dbReference>
<comment type="caution">
    <text evidence="2">The sequence shown here is derived from an EMBL/GenBank/DDBJ whole genome shotgun (WGS) entry which is preliminary data.</text>
</comment>
<dbReference type="EMBL" id="JABCIY010000160">
    <property type="protein sequence ID" value="KAF7191115.1"/>
    <property type="molecule type" value="Genomic_DNA"/>
</dbReference>
<protein>
    <submittedName>
        <fullName evidence="2">Putative 15.0 kDa protein in dhaT-dhaS intergenic region</fullName>
    </submittedName>
</protein>
<sequence length="183" mass="19312">MKLLQLVSFFAAAVAQTVNRTQTNGWGSTPAQRHYISASQAQEVVNAAIDQSNAIGVPDNIAVVDPSAQLVAFLRMDNAYLGSVDISTKKAKTVALFNGLFPSYGLYNRSQPGPMNDLYAIQETNDGLVVFGGGQPIYDHDGYFIGAVGISGGTVQQDVNVSVTAAEAIGSTLQLAPFLMNPV</sequence>
<dbReference type="InterPro" id="IPR038084">
    <property type="entry name" value="PduO/GlcC-like_sf"/>
</dbReference>
<evidence type="ECO:0000256" key="1">
    <source>
        <dbReference type="SAM" id="SignalP"/>
    </source>
</evidence>
<dbReference type="InterPro" id="IPR052517">
    <property type="entry name" value="GlcG_carb_metab_protein"/>
</dbReference>
<feature type="chain" id="PRO_5034622118" evidence="1">
    <location>
        <begin position="16"/>
        <end position="183"/>
    </location>
</feature>
<dbReference type="Gene3D" id="3.30.450.150">
    <property type="entry name" value="Haem-degrading domain"/>
    <property type="match status" value="1"/>
</dbReference>
<name>A0A8H6RFW9_9PEZI</name>
<dbReference type="InterPro" id="IPR005624">
    <property type="entry name" value="PduO/GlcC-like"/>
</dbReference>
<evidence type="ECO:0000313" key="3">
    <source>
        <dbReference type="Proteomes" id="UP000660729"/>
    </source>
</evidence>
<dbReference type="PANTHER" id="PTHR34309:SF1">
    <property type="entry name" value="PROTEIN GLCG"/>
    <property type="match status" value="1"/>
</dbReference>
<keyword evidence="3" id="KW-1185">Reference proteome</keyword>
<dbReference type="OrthoDB" id="5075159at2759"/>
<accession>A0A8H6RFW9</accession>
<dbReference type="Proteomes" id="UP000660729">
    <property type="component" value="Unassembled WGS sequence"/>
</dbReference>
<reference evidence="2" key="1">
    <citation type="submission" date="2020-04" db="EMBL/GenBank/DDBJ databases">
        <title>Draft genome resource of the tomato pathogen Pseudocercospora fuligena.</title>
        <authorList>
            <person name="Zaccaron A."/>
        </authorList>
    </citation>
    <scope>NUCLEOTIDE SEQUENCE</scope>
    <source>
        <strain evidence="2">PF001</strain>
    </source>
</reference>
<gene>
    <name evidence="2" type="ORF">HII31_07475</name>
</gene>
<keyword evidence="1" id="KW-0732">Signal</keyword>